<dbReference type="PANTHER" id="PTHR37306">
    <property type="entry name" value="COLICIN V PRODUCTION PROTEIN"/>
    <property type="match status" value="1"/>
</dbReference>
<feature type="transmembrane region" description="Helical" evidence="5">
    <location>
        <begin position="27"/>
        <end position="44"/>
    </location>
</feature>
<evidence type="ECO:0000256" key="4">
    <source>
        <dbReference type="ARBA" id="ARBA00023136"/>
    </source>
</evidence>
<evidence type="ECO:0000256" key="3">
    <source>
        <dbReference type="ARBA" id="ARBA00022989"/>
    </source>
</evidence>
<evidence type="ECO:0000256" key="5">
    <source>
        <dbReference type="SAM" id="Phobius"/>
    </source>
</evidence>
<reference evidence="7" key="1">
    <citation type="submission" date="2016-10" db="EMBL/GenBank/DDBJ databases">
        <authorList>
            <person name="Varghese N."/>
            <person name="Submissions S."/>
        </authorList>
    </citation>
    <scope>NUCLEOTIDE SEQUENCE [LARGE SCALE GENOMIC DNA]</scope>
    <source>
        <strain evidence="7">DSM 19181</strain>
    </source>
</reference>
<dbReference type="Pfam" id="PF02674">
    <property type="entry name" value="Colicin_V"/>
    <property type="match status" value="1"/>
</dbReference>
<dbReference type="InterPro" id="IPR003825">
    <property type="entry name" value="Colicin-V_CvpA"/>
</dbReference>
<dbReference type="OrthoDB" id="1809613at2"/>
<dbReference type="AlphaFoldDB" id="A0A1G8ZMJ0"/>
<comment type="subcellular location">
    <subcellularLocation>
        <location evidence="1">Membrane</location>
        <topology evidence="1">Multi-pass membrane protein</topology>
    </subcellularLocation>
</comment>
<dbReference type="Proteomes" id="UP000199433">
    <property type="component" value="Unassembled WGS sequence"/>
</dbReference>
<accession>A0A1G8ZMJ0</accession>
<dbReference type="GO" id="GO:0009403">
    <property type="term" value="P:toxin biosynthetic process"/>
    <property type="evidence" value="ECO:0007669"/>
    <property type="project" value="InterPro"/>
</dbReference>
<dbReference type="RefSeq" id="WP_091266287.1">
    <property type="nucleotide sequence ID" value="NZ_FNFK01000015.1"/>
</dbReference>
<evidence type="ECO:0000313" key="7">
    <source>
        <dbReference type="Proteomes" id="UP000199433"/>
    </source>
</evidence>
<protein>
    <submittedName>
        <fullName evidence="6">Uncharacterized membrane protein, required for colicin V production</fullName>
    </submittedName>
</protein>
<name>A0A1G8ZMJ0_9LACT</name>
<evidence type="ECO:0000313" key="6">
    <source>
        <dbReference type="EMBL" id="SDK15794.1"/>
    </source>
</evidence>
<dbReference type="EMBL" id="FNFK01000015">
    <property type="protein sequence ID" value="SDK15794.1"/>
    <property type="molecule type" value="Genomic_DNA"/>
</dbReference>
<keyword evidence="4 5" id="KW-0472">Membrane</keyword>
<keyword evidence="3 5" id="KW-1133">Transmembrane helix</keyword>
<organism evidence="6 7">
    <name type="scientific">Alkalibacterium thalassium</name>
    <dbReference type="NCBI Taxonomy" id="426701"/>
    <lineage>
        <taxon>Bacteria</taxon>
        <taxon>Bacillati</taxon>
        <taxon>Bacillota</taxon>
        <taxon>Bacilli</taxon>
        <taxon>Lactobacillales</taxon>
        <taxon>Carnobacteriaceae</taxon>
        <taxon>Alkalibacterium</taxon>
    </lineage>
</organism>
<sequence length="186" mass="20854">MILTFIILFILLLSLYSGARRGLVLQLVLTIGYALSFWFALTYYQQLSGFAEMMIPYPTPTSTSANPFVLYSMDLLFNLDGAFYKGISFILILFAGWLVTRLIGGLFNFLADIPVVRTLNAIGGALISFVVHYIGLFLVLFVLSTVPLPIIQNQFEASNVARNIVTTTPELSGQFYEWWVIEGLEE</sequence>
<dbReference type="STRING" id="426701.SAMN04488098_101513"/>
<keyword evidence="7" id="KW-1185">Reference proteome</keyword>
<dbReference type="GO" id="GO:0016020">
    <property type="term" value="C:membrane"/>
    <property type="evidence" value="ECO:0007669"/>
    <property type="project" value="UniProtKB-SubCell"/>
</dbReference>
<keyword evidence="2 5" id="KW-0812">Transmembrane</keyword>
<evidence type="ECO:0000256" key="1">
    <source>
        <dbReference type="ARBA" id="ARBA00004141"/>
    </source>
</evidence>
<gene>
    <name evidence="6" type="ORF">SAMN04488098_101513</name>
</gene>
<proteinExistence type="predicted"/>
<dbReference type="PANTHER" id="PTHR37306:SF1">
    <property type="entry name" value="COLICIN V PRODUCTION PROTEIN"/>
    <property type="match status" value="1"/>
</dbReference>
<evidence type="ECO:0000256" key="2">
    <source>
        <dbReference type="ARBA" id="ARBA00022692"/>
    </source>
</evidence>
<feature type="transmembrane region" description="Helical" evidence="5">
    <location>
        <begin position="119"/>
        <end position="143"/>
    </location>
</feature>